<evidence type="ECO:0000313" key="4">
    <source>
        <dbReference type="Proteomes" id="UP000886653"/>
    </source>
</evidence>
<feature type="domain" description="Endonuclease/exonuclease/phosphatase" evidence="2">
    <location>
        <begin position="1"/>
        <end position="95"/>
    </location>
</feature>
<dbReference type="InterPro" id="IPR005135">
    <property type="entry name" value="Endo/exonuclease/phosphatase"/>
</dbReference>
<keyword evidence="4" id="KW-1185">Reference proteome</keyword>
<proteinExistence type="predicted"/>
<feature type="region of interest" description="Disordered" evidence="1">
    <location>
        <begin position="99"/>
        <end position="122"/>
    </location>
</feature>
<organism evidence="3 4">
    <name type="scientific">Cronartium quercuum f. sp. fusiforme G11</name>
    <dbReference type="NCBI Taxonomy" id="708437"/>
    <lineage>
        <taxon>Eukaryota</taxon>
        <taxon>Fungi</taxon>
        <taxon>Dikarya</taxon>
        <taxon>Basidiomycota</taxon>
        <taxon>Pucciniomycotina</taxon>
        <taxon>Pucciniomycetes</taxon>
        <taxon>Pucciniales</taxon>
        <taxon>Coleosporiaceae</taxon>
        <taxon>Cronartium</taxon>
    </lineage>
</organism>
<feature type="non-terminal residue" evidence="3">
    <location>
        <position position="122"/>
    </location>
</feature>
<dbReference type="GO" id="GO:0003824">
    <property type="term" value="F:catalytic activity"/>
    <property type="evidence" value="ECO:0007669"/>
    <property type="project" value="InterPro"/>
</dbReference>
<evidence type="ECO:0000259" key="2">
    <source>
        <dbReference type="Pfam" id="PF14529"/>
    </source>
</evidence>
<dbReference type="Gene3D" id="3.60.10.10">
    <property type="entry name" value="Endonuclease/exonuclease/phosphatase"/>
    <property type="match status" value="1"/>
</dbReference>
<name>A0A9P6T6X5_9BASI</name>
<comment type="caution">
    <text evidence="3">The sequence shown here is derived from an EMBL/GenBank/DDBJ whole genome shotgun (WGS) entry which is preliminary data.</text>
</comment>
<evidence type="ECO:0000256" key="1">
    <source>
        <dbReference type="SAM" id="MobiDB-lite"/>
    </source>
</evidence>
<protein>
    <recommendedName>
        <fullName evidence="2">Endonuclease/exonuclease/phosphatase domain-containing protein</fullName>
    </recommendedName>
</protein>
<reference evidence="3" key="1">
    <citation type="submission" date="2013-11" db="EMBL/GenBank/DDBJ databases">
        <title>Genome sequence of the fusiform rust pathogen reveals effectors for host alternation and coevolution with pine.</title>
        <authorList>
            <consortium name="DOE Joint Genome Institute"/>
            <person name="Smith K."/>
            <person name="Pendleton A."/>
            <person name="Kubisiak T."/>
            <person name="Anderson C."/>
            <person name="Salamov A."/>
            <person name="Aerts A."/>
            <person name="Riley R."/>
            <person name="Clum A."/>
            <person name="Lindquist E."/>
            <person name="Ence D."/>
            <person name="Campbell M."/>
            <person name="Kronenberg Z."/>
            <person name="Feau N."/>
            <person name="Dhillon B."/>
            <person name="Hamelin R."/>
            <person name="Burleigh J."/>
            <person name="Smith J."/>
            <person name="Yandell M."/>
            <person name="Nelson C."/>
            <person name="Grigoriev I."/>
            <person name="Davis J."/>
        </authorList>
    </citation>
    <scope>NUCLEOTIDE SEQUENCE</scope>
    <source>
        <strain evidence="3">G11</strain>
    </source>
</reference>
<dbReference type="SUPFAM" id="SSF56219">
    <property type="entry name" value="DNase I-like"/>
    <property type="match status" value="1"/>
</dbReference>
<gene>
    <name evidence="3" type="ORF">CROQUDRAFT_32173</name>
</gene>
<dbReference type="Proteomes" id="UP000886653">
    <property type="component" value="Unassembled WGS sequence"/>
</dbReference>
<feature type="non-terminal residue" evidence="3">
    <location>
        <position position="1"/>
    </location>
</feature>
<dbReference type="AlphaFoldDB" id="A0A9P6T6X5"/>
<accession>A0A9P6T6X5</accession>
<dbReference type="InterPro" id="IPR036691">
    <property type="entry name" value="Endo/exonu/phosph_ase_sf"/>
</dbReference>
<dbReference type="EMBL" id="MU167407">
    <property type="protein sequence ID" value="KAG0141010.1"/>
    <property type="molecule type" value="Genomic_DNA"/>
</dbReference>
<sequence length="122" mass="13661">PTILTMDSNLHSPIWNPAHDSSHDLDASHLIETMTNWNLLLCSPKGIPTFGLNRTNSEGTSIDQVWVNEEAGNMITACLINSNDKFNHNSDHQALITILSPPKQPLKNPKNAEEPQRNWNKI</sequence>
<dbReference type="Pfam" id="PF14529">
    <property type="entry name" value="Exo_endo_phos_2"/>
    <property type="match status" value="1"/>
</dbReference>
<evidence type="ECO:0000313" key="3">
    <source>
        <dbReference type="EMBL" id="KAG0141010.1"/>
    </source>
</evidence>